<dbReference type="Proteomes" id="UP000256763">
    <property type="component" value="Unassembled WGS sequence"/>
</dbReference>
<evidence type="ECO:0000313" key="2">
    <source>
        <dbReference type="Proteomes" id="UP000256763"/>
    </source>
</evidence>
<organism evidence="1 2">
    <name type="scientific">Alkalilimnicola ehrlichii</name>
    <dbReference type="NCBI Taxonomy" id="351052"/>
    <lineage>
        <taxon>Bacteria</taxon>
        <taxon>Pseudomonadati</taxon>
        <taxon>Pseudomonadota</taxon>
        <taxon>Gammaproteobacteria</taxon>
        <taxon>Chromatiales</taxon>
        <taxon>Ectothiorhodospiraceae</taxon>
        <taxon>Alkalilimnicola</taxon>
    </lineage>
</organism>
<protein>
    <submittedName>
        <fullName evidence="1">Uncharacterized protein</fullName>
    </submittedName>
</protein>
<evidence type="ECO:0000313" key="1">
    <source>
        <dbReference type="EMBL" id="RFA31628.1"/>
    </source>
</evidence>
<proteinExistence type="predicted"/>
<dbReference type="EMBL" id="NFZW01000045">
    <property type="protein sequence ID" value="RFA31628.1"/>
    <property type="molecule type" value="Genomic_DNA"/>
</dbReference>
<gene>
    <name evidence="1" type="ORF">CAL65_22035</name>
</gene>
<dbReference type="AlphaFoldDB" id="A0A3E0WFX3"/>
<comment type="caution">
    <text evidence="1">The sequence shown here is derived from an EMBL/GenBank/DDBJ whole genome shotgun (WGS) entry which is preliminary data.</text>
</comment>
<keyword evidence="2" id="KW-1185">Reference proteome</keyword>
<name>A0A3E0WFX3_9GAMM</name>
<reference evidence="2" key="1">
    <citation type="submission" date="2017-05" db="EMBL/GenBank/DDBJ databases">
        <authorList>
            <person name="Sharma S."/>
            <person name="Sidhu C."/>
            <person name="Pinnaka A.K."/>
        </authorList>
    </citation>
    <scope>NUCLEOTIDE SEQUENCE [LARGE SCALE GENOMIC DNA]</scope>
    <source>
        <strain evidence="2">AK93</strain>
    </source>
</reference>
<accession>A0A3E0WFX3</accession>
<sequence>MLRYNALFGLLAVYLSVLSVMRDRKPNRFLFNYLLHKGGGSAAEVAERLLSRARVMGIEPLPDSLSGRKLTHWARGEQRVSPWAYYAVLPEALDAGYQPQDTNDAEALVVLWLRNHRKELDDRYVNDVAALWQAVRPQLFAALPLTEFADAAEQAALAQLQAWYK</sequence>